<protein>
    <submittedName>
        <fullName evidence="3">Potassium voltage-gated channel sub H member 5</fullName>
    </submittedName>
</protein>
<proteinExistence type="predicted"/>
<dbReference type="EMBL" id="JAGDFM010000087">
    <property type="protein sequence ID" value="KAG7387017.1"/>
    <property type="molecule type" value="Genomic_DNA"/>
</dbReference>
<dbReference type="PANTHER" id="PTHR45638">
    <property type="entry name" value="CYCLIC NUCLEOTIDE-GATED CATION CHANNEL SUBUNIT A"/>
    <property type="match status" value="1"/>
</dbReference>
<dbReference type="OrthoDB" id="2021138at2759"/>
<dbReference type="Pfam" id="PF00027">
    <property type="entry name" value="cNMP_binding"/>
    <property type="match status" value="1"/>
</dbReference>
<sequence>MFHRSIAATRALHRSPPGGSSREFSDLSVGTAGGDSSRLYDIARGDAVTPRNSSKADIRTLQFMVDTNPFNRLVRAILTGDHFRQIETESWARFKFLVTAQHRVVNLLENLGFLQTPAASAGPSNHQRFQTNATLSQTRGTRVRSLLYDEHASRKLEINRLVTVTSKLSVCIPAKPDAANKWKTMAAATEPTLRHFLAMDANHEEQSSSFTARALSPQPHEQTRGRTSKFERIARLGRSQSLPHFGRGFFEKLELKENAMDTTPPGIDFELLQHYQQVQNSVKLRLFHRSLTKNRTQTRASIIPTLDTSLFSQMTSQNILATTPRKPSTSDAMVNAKSIRSKLSQQLIAAYTRGSMAIIKTAKRMEKAWDLIMLLIAFYHLEVTTFKVCFSVDLTEVSEPLLRRWSEFEVFLDVLCVLDLSYQLRYGSTPPRDGITPQESRHLQTHSLALRVDILAMLPLELLLGAGDVRVPETHMPHFLDPATASWWTTRWLLRMNRLLLVRHIGPLSEKLLQFLIHDRKVHVNEAVLDFVRGLAMYLTMGHLLACTWFLSDKLSNIITSDISQVEVHVNGSGTSLLQKYLGALLFAMDSISTLFYGDILAMNPADVVVDLGITLWSIYIYGALVGAQSDLFAARARRQAAFEQTLLQLQHYLVQNEVPKEIKRQVKAYYAQLWHRRKGEAEFAPVGNVSRALYEEIVLAATQTFAAQVTVFRALDDRFLRALLTCLQYVVCSANEEVFVIGDMDRSMYFIAQGRVAVKMGSSESTRERGEFFGELALLYGISRLETCVALTATELYRLDHEPYERLLLEYPEYRARNKLAWTTYCTSSARDRSVMEEALRCFRQFGVSAVHATSCPNSPTLETNSE</sequence>
<dbReference type="CDD" id="cd00038">
    <property type="entry name" value="CAP_ED"/>
    <property type="match status" value="1"/>
</dbReference>
<dbReference type="SMART" id="SM00100">
    <property type="entry name" value="cNMP"/>
    <property type="match status" value="1"/>
</dbReference>
<accession>A0A8T1W047</accession>
<organism evidence="3 4">
    <name type="scientific">Phytophthora pseudosyringae</name>
    <dbReference type="NCBI Taxonomy" id="221518"/>
    <lineage>
        <taxon>Eukaryota</taxon>
        <taxon>Sar</taxon>
        <taxon>Stramenopiles</taxon>
        <taxon>Oomycota</taxon>
        <taxon>Peronosporomycetes</taxon>
        <taxon>Peronosporales</taxon>
        <taxon>Peronosporaceae</taxon>
        <taxon>Phytophthora</taxon>
    </lineage>
</organism>
<evidence type="ECO:0000256" key="1">
    <source>
        <dbReference type="SAM" id="MobiDB-lite"/>
    </source>
</evidence>
<dbReference type="Proteomes" id="UP000694044">
    <property type="component" value="Unassembled WGS sequence"/>
</dbReference>
<reference evidence="3" key="1">
    <citation type="submission" date="2021-02" db="EMBL/GenBank/DDBJ databases">
        <authorList>
            <person name="Palmer J.M."/>
        </authorList>
    </citation>
    <scope>NUCLEOTIDE SEQUENCE</scope>
    <source>
        <strain evidence="3">SCRP734</strain>
    </source>
</reference>
<dbReference type="GO" id="GO:0044877">
    <property type="term" value="F:protein-containing complex binding"/>
    <property type="evidence" value="ECO:0007669"/>
    <property type="project" value="TreeGrafter"/>
</dbReference>
<feature type="region of interest" description="Disordered" evidence="1">
    <location>
        <begin position="1"/>
        <end position="29"/>
    </location>
</feature>
<dbReference type="PANTHER" id="PTHR45638:SF11">
    <property type="entry name" value="CYCLIC NUCLEOTIDE-GATED CATION CHANNEL SUBUNIT A"/>
    <property type="match status" value="1"/>
</dbReference>
<evidence type="ECO:0000259" key="2">
    <source>
        <dbReference type="PROSITE" id="PS50042"/>
    </source>
</evidence>
<dbReference type="InterPro" id="IPR050866">
    <property type="entry name" value="CNG_cation_channel"/>
</dbReference>
<keyword evidence="4" id="KW-1185">Reference proteome</keyword>
<feature type="region of interest" description="Disordered" evidence="1">
    <location>
        <begin position="207"/>
        <end position="227"/>
    </location>
</feature>
<dbReference type="InterPro" id="IPR000595">
    <property type="entry name" value="cNMP-bd_dom"/>
</dbReference>
<dbReference type="AlphaFoldDB" id="A0A8T1W047"/>
<evidence type="ECO:0000313" key="3">
    <source>
        <dbReference type="EMBL" id="KAG7387017.1"/>
    </source>
</evidence>
<evidence type="ECO:0000313" key="4">
    <source>
        <dbReference type="Proteomes" id="UP000694044"/>
    </source>
</evidence>
<dbReference type="GO" id="GO:0005221">
    <property type="term" value="F:intracellularly cyclic nucleotide-activated monoatomic cation channel activity"/>
    <property type="evidence" value="ECO:0007669"/>
    <property type="project" value="InterPro"/>
</dbReference>
<gene>
    <name evidence="3" type="primary">KCNH5_2</name>
    <name evidence="3" type="ORF">PHYPSEUDO_014797</name>
</gene>
<dbReference type="PROSITE" id="PS50042">
    <property type="entry name" value="CNMP_BINDING_3"/>
    <property type="match status" value="1"/>
</dbReference>
<feature type="domain" description="Cyclic nucleotide-binding" evidence="2">
    <location>
        <begin position="712"/>
        <end position="819"/>
    </location>
</feature>
<name>A0A8T1W047_9STRA</name>
<comment type="caution">
    <text evidence="3">The sequence shown here is derived from an EMBL/GenBank/DDBJ whole genome shotgun (WGS) entry which is preliminary data.</text>
</comment>